<feature type="signal peptide" evidence="2">
    <location>
        <begin position="1"/>
        <end position="21"/>
    </location>
</feature>
<feature type="compositionally biased region" description="Basic and acidic residues" evidence="1">
    <location>
        <begin position="595"/>
        <end position="610"/>
    </location>
</feature>
<dbReference type="InterPro" id="IPR019220">
    <property type="entry name" value="DUF2135"/>
</dbReference>
<keyword evidence="5" id="KW-1185">Reference proteome</keyword>
<dbReference type="Pfam" id="PF09906">
    <property type="entry name" value="DUF2135"/>
    <property type="match status" value="1"/>
</dbReference>
<dbReference type="SUPFAM" id="SSF48452">
    <property type="entry name" value="TPR-like"/>
    <property type="match status" value="1"/>
</dbReference>
<dbReference type="AlphaFoldDB" id="A0A1A8XKA5"/>
<dbReference type="Gene3D" id="2.60.120.380">
    <property type="match status" value="1"/>
</dbReference>
<dbReference type="Pfam" id="PF08487">
    <property type="entry name" value="VIT"/>
    <property type="match status" value="1"/>
</dbReference>
<evidence type="ECO:0000313" key="4">
    <source>
        <dbReference type="EMBL" id="SBT04832.1"/>
    </source>
</evidence>
<dbReference type="InterPro" id="IPR011990">
    <property type="entry name" value="TPR-like_helical_dom_sf"/>
</dbReference>
<organism evidence="4 5">
    <name type="scientific">Candidatus Accumulibacter aalborgensis</name>
    <dbReference type="NCBI Taxonomy" id="1860102"/>
    <lineage>
        <taxon>Bacteria</taxon>
        <taxon>Pseudomonadati</taxon>
        <taxon>Pseudomonadota</taxon>
        <taxon>Betaproteobacteria</taxon>
        <taxon>Candidatus Accumulibacter</taxon>
    </lineage>
</organism>
<dbReference type="Proteomes" id="UP000199169">
    <property type="component" value="Unassembled WGS sequence"/>
</dbReference>
<reference evidence="4 5" key="1">
    <citation type="submission" date="2016-06" db="EMBL/GenBank/DDBJ databases">
        <authorList>
            <person name="Kjaerup R.B."/>
            <person name="Dalgaard T.S."/>
            <person name="Juul-Madsen H.R."/>
        </authorList>
    </citation>
    <scope>NUCLEOTIDE SEQUENCE [LARGE SCALE GENOMIC DNA]</scope>
    <source>
        <strain evidence="4">3</strain>
    </source>
</reference>
<evidence type="ECO:0000256" key="2">
    <source>
        <dbReference type="SAM" id="SignalP"/>
    </source>
</evidence>
<dbReference type="Gene3D" id="1.25.40.10">
    <property type="entry name" value="Tetratricopeptide repeat domain"/>
    <property type="match status" value="1"/>
</dbReference>
<evidence type="ECO:0000313" key="5">
    <source>
        <dbReference type="Proteomes" id="UP000199169"/>
    </source>
</evidence>
<name>A0A1A8XKA5_9PROT</name>
<feature type="region of interest" description="Disordered" evidence="1">
    <location>
        <begin position="595"/>
        <end position="650"/>
    </location>
</feature>
<dbReference type="EMBL" id="FLQX01000093">
    <property type="protein sequence ID" value="SBT04832.1"/>
    <property type="molecule type" value="Genomic_DNA"/>
</dbReference>
<proteinExistence type="predicted"/>
<dbReference type="RefSeq" id="WP_186406193.1">
    <property type="nucleotide sequence ID" value="NZ_FLQX01000093.1"/>
</dbReference>
<dbReference type="STRING" id="1860102.ACCAA_190010"/>
<evidence type="ECO:0000259" key="3">
    <source>
        <dbReference type="PROSITE" id="PS51468"/>
    </source>
</evidence>
<dbReference type="PROSITE" id="PS51468">
    <property type="entry name" value="VIT"/>
    <property type="match status" value="1"/>
</dbReference>
<sequence>MKAWKSIVLAALLVAAHGLSAQNLLISDPLPPVLRPVVLRVPDAAQPVRLARVNVDVVVVGRLARTTVEMTFHNPNARLLEGELQFPLLDGQQVSGFALDFDGKWRAAVPVEKVRGQEVFEDVTRARIDPALLEATQGNNYKLRVYPIPARGERRVSLTISEQLSEKRDGSALLRLPLAFGDRLEAFDLRIQAPGLKADVLKVLRGLSDARWADREGGAVLEIHRRDYRPEDLAEVSLLSHQGLLLTTEEFDGKRYFYAELPAPRMARVARPKPAQLAIVWDASGSGANREHGREFSLLDAYFKALGNTQVRLTLARDAGEDGGTFVVKRGDWSALRAVLERVAYDGGTNMAAFLPPAGADAALLFSDGLGNFSALAMPDFSVPLFAVSAAAASDADRLRQAAVNSGGAYVDLLTTSPDAALTALRQLGPRLTGLRSNGALDLLAAPADADSGRLAVAGVLTEVNAVLEVVWRNPRGGVERQQVKLGGAESRAAGFAAQAWAGLRIKQLLPERTLNRAAIERLGKNFGLVTPGTSLIVLDRMEDYVRHEIVPPSELRGEYERLASTRRQQVEGDRVSHLEDIARRFKDKQAWWERDFPKGDRPKSGEEAKTTAGALASAGISAERSRLAATPPPAAAPAPAANEPRQALAKASVAQRMTSLAADTAGPVDGAAAPAPVVSIQLKKWVPDAPYAERLRKAEAAQLYRVYLDERPGYLNSTAFFLDVADIFFDRSRPELAVRILSNLAEMDLENRHVLRILGYRLMQAKRADLAVSVLHRVLELAPNEPQSWRDLGLAQAEAGSRQKAVESLYQVVTRPWHNRFPDIELVALAEMNALIATAPEKLDTSAIDPRLLRNLPLDLRVVLSWDADNTDIDLWVTDPNGEKSFYGNRLSYQGGAMSRDFTGGYGPEEFSLRKAKPGKYLIQAQFYGHRQQLVAGATTLGVRLYTGFGTAAQKEERLTLRLKGQSDVVTVGEFVVGQ</sequence>
<accession>A0A1A8XKA5</accession>
<gene>
    <name evidence="4" type="ORF">ACCAA_190010</name>
</gene>
<protein>
    <recommendedName>
        <fullName evidence="3">VIT domain-containing protein</fullName>
    </recommendedName>
</protein>
<feature type="chain" id="PRO_5008381573" description="VIT domain-containing protein" evidence="2">
    <location>
        <begin position="22"/>
        <end position="980"/>
    </location>
</feature>
<feature type="domain" description="VIT" evidence="3">
    <location>
        <begin position="34"/>
        <end position="162"/>
    </location>
</feature>
<dbReference type="InterPro" id="IPR013694">
    <property type="entry name" value="VIT"/>
</dbReference>
<keyword evidence="2" id="KW-0732">Signal</keyword>
<evidence type="ECO:0000256" key="1">
    <source>
        <dbReference type="SAM" id="MobiDB-lite"/>
    </source>
</evidence>